<organism evidence="13 14">
    <name type="scientific">Chlorobium limicola (strain DSM 245 / NBRC 103803 / 6330)</name>
    <dbReference type="NCBI Taxonomy" id="290315"/>
    <lineage>
        <taxon>Bacteria</taxon>
        <taxon>Pseudomonadati</taxon>
        <taxon>Chlorobiota</taxon>
        <taxon>Chlorobiia</taxon>
        <taxon>Chlorobiales</taxon>
        <taxon>Chlorobiaceae</taxon>
        <taxon>Chlorobium/Pelodictyon group</taxon>
        <taxon>Chlorobium</taxon>
    </lineage>
</organism>
<dbReference type="InterPro" id="IPR004387">
    <property type="entry name" value="Pept_M50_Zn"/>
</dbReference>
<evidence type="ECO:0000256" key="9">
    <source>
        <dbReference type="ARBA" id="ARBA00023049"/>
    </source>
</evidence>
<evidence type="ECO:0000256" key="1">
    <source>
        <dbReference type="ARBA" id="ARBA00001947"/>
    </source>
</evidence>
<evidence type="ECO:0000256" key="10">
    <source>
        <dbReference type="ARBA" id="ARBA00023136"/>
    </source>
</evidence>
<evidence type="ECO:0000256" key="3">
    <source>
        <dbReference type="ARBA" id="ARBA00007931"/>
    </source>
</evidence>
<evidence type="ECO:0000256" key="4">
    <source>
        <dbReference type="ARBA" id="ARBA00022670"/>
    </source>
</evidence>
<sequence precursor="true">MSMIVSVLAFIIVMSLVVLVHEFGHFLAARKAGVPVYEFFVGFPFSPRIATLYRHKETEFTLRLLPLGGFVSFSADGDEDAHKLFGASPLSRASIMVGGPLFNVVFAYLVFIPAFLGKEGGSLLQAIQSSAHALWMVVVGTFSMLGHLFAGQGGMESFSGPIGIAVMAGQAANTGLPDLLFFTGVLSISLGIMNLMPFPGLDGGQLMLVLIEAIRNRPLGARSYQVINFTGIMLFIGLSIVITWHDILRLVS</sequence>
<dbReference type="AlphaFoldDB" id="B3ECM2"/>
<dbReference type="GO" id="GO:0004222">
    <property type="term" value="F:metalloendopeptidase activity"/>
    <property type="evidence" value="ECO:0007669"/>
    <property type="project" value="InterPro"/>
</dbReference>
<dbReference type="HOGENOM" id="CLU_025778_1_3_10"/>
<feature type="transmembrane region" description="Helical" evidence="11">
    <location>
        <begin position="93"/>
        <end position="112"/>
    </location>
</feature>
<comment type="cofactor">
    <cofactor evidence="1">
        <name>Zn(2+)</name>
        <dbReference type="ChEBI" id="CHEBI:29105"/>
    </cofactor>
</comment>
<evidence type="ECO:0000256" key="7">
    <source>
        <dbReference type="ARBA" id="ARBA00022833"/>
    </source>
</evidence>
<dbReference type="Proteomes" id="UP000008841">
    <property type="component" value="Chromosome"/>
</dbReference>
<dbReference type="PANTHER" id="PTHR42837:SF2">
    <property type="entry name" value="MEMBRANE METALLOPROTEASE ARASP2, CHLOROPLASTIC-RELATED"/>
    <property type="match status" value="1"/>
</dbReference>
<dbReference type="GO" id="GO:0006508">
    <property type="term" value="P:proteolysis"/>
    <property type="evidence" value="ECO:0007669"/>
    <property type="project" value="UniProtKB-KW"/>
</dbReference>
<keyword evidence="10 11" id="KW-0472">Membrane</keyword>
<evidence type="ECO:0000256" key="6">
    <source>
        <dbReference type="ARBA" id="ARBA00022801"/>
    </source>
</evidence>
<comment type="similarity">
    <text evidence="3">Belongs to the peptidase M50B family.</text>
</comment>
<evidence type="ECO:0000256" key="5">
    <source>
        <dbReference type="ARBA" id="ARBA00022692"/>
    </source>
</evidence>
<keyword evidence="7" id="KW-0862">Zinc</keyword>
<evidence type="ECO:0000256" key="11">
    <source>
        <dbReference type="SAM" id="Phobius"/>
    </source>
</evidence>
<comment type="subcellular location">
    <subcellularLocation>
        <location evidence="2">Membrane</location>
        <topology evidence="2">Multi-pass membrane protein</topology>
    </subcellularLocation>
</comment>
<accession>B3ECM2</accession>
<name>B3ECM2_CHLL2</name>
<dbReference type="KEGG" id="cli:Clim_1230"/>
<evidence type="ECO:0000259" key="12">
    <source>
        <dbReference type="Pfam" id="PF02163"/>
    </source>
</evidence>
<feature type="transmembrane region" description="Helical" evidence="11">
    <location>
        <begin position="133"/>
        <end position="150"/>
    </location>
</feature>
<feature type="domain" description="Peptidase M50" evidence="12">
    <location>
        <begin position="9"/>
        <end position="237"/>
    </location>
</feature>
<evidence type="ECO:0000256" key="2">
    <source>
        <dbReference type="ARBA" id="ARBA00004141"/>
    </source>
</evidence>
<dbReference type="CDD" id="cd06163">
    <property type="entry name" value="S2P-M50_PDZ_RseP-like"/>
    <property type="match status" value="1"/>
</dbReference>
<keyword evidence="5 11" id="KW-0812">Transmembrane</keyword>
<keyword evidence="4" id="KW-0645">Protease</keyword>
<dbReference type="PANTHER" id="PTHR42837">
    <property type="entry name" value="REGULATOR OF SIGMA-E PROTEASE RSEP"/>
    <property type="match status" value="1"/>
</dbReference>
<evidence type="ECO:0000313" key="14">
    <source>
        <dbReference type="Proteomes" id="UP000008841"/>
    </source>
</evidence>
<dbReference type="GO" id="GO:0016020">
    <property type="term" value="C:membrane"/>
    <property type="evidence" value="ECO:0007669"/>
    <property type="project" value="UniProtKB-SubCell"/>
</dbReference>
<keyword evidence="6" id="KW-0378">Hydrolase</keyword>
<evidence type="ECO:0000313" key="13">
    <source>
        <dbReference type="EMBL" id="ACD90297.1"/>
    </source>
</evidence>
<reference evidence="13 14" key="1">
    <citation type="submission" date="2008-05" db="EMBL/GenBank/DDBJ databases">
        <title>Complete sequence of Chlorobium limicola DSM 245.</title>
        <authorList>
            <consortium name="US DOE Joint Genome Institute"/>
            <person name="Lucas S."/>
            <person name="Copeland A."/>
            <person name="Lapidus A."/>
            <person name="Glavina del Rio T."/>
            <person name="Dalin E."/>
            <person name="Tice H."/>
            <person name="Bruce D."/>
            <person name="Goodwin L."/>
            <person name="Pitluck S."/>
            <person name="Schmutz J."/>
            <person name="Larimer F."/>
            <person name="Land M."/>
            <person name="Hauser L."/>
            <person name="Kyrpides N."/>
            <person name="Ovchinnikova G."/>
            <person name="Zhao F."/>
            <person name="Li T."/>
            <person name="Liu Z."/>
            <person name="Overmann J."/>
            <person name="Bryant D.A."/>
            <person name="Richardson P."/>
        </authorList>
    </citation>
    <scope>NUCLEOTIDE SEQUENCE [LARGE SCALE GENOMIC DNA]</scope>
    <source>
        <strain evidence="14">DSM 245 / NBRC 103803 / 6330</strain>
    </source>
</reference>
<protein>
    <submittedName>
        <fullName evidence="13">Peptidase M50</fullName>
    </submittedName>
</protein>
<dbReference type="OrthoDB" id="9782003at2"/>
<keyword evidence="9" id="KW-0482">Metalloprotease</keyword>
<proteinExistence type="inferred from homology"/>
<dbReference type="STRING" id="290315.Clim_1230"/>
<gene>
    <name evidence="13" type="ordered locus">Clim_1230</name>
</gene>
<evidence type="ECO:0000256" key="8">
    <source>
        <dbReference type="ARBA" id="ARBA00022989"/>
    </source>
</evidence>
<feature type="transmembrane region" description="Helical" evidence="11">
    <location>
        <begin position="179"/>
        <end position="198"/>
    </location>
</feature>
<dbReference type="EMBL" id="CP001097">
    <property type="protein sequence ID" value="ACD90297.1"/>
    <property type="molecule type" value="Genomic_DNA"/>
</dbReference>
<dbReference type="Pfam" id="PF02163">
    <property type="entry name" value="Peptidase_M50"/>
    <property type="match status" value="1"/>
</dbReference>
<keyword evidence="8 11" id="KW-1133">Transmembrane helix</keyword>
<dbReference type="InterPro" id="IPR008915">
    <property type="entry name" value="Peptidase_M50"/>
</dbReference>
<dbReference type="eggNOG" id="COG0750">
    <property type="taxonomic scope" value="Bacteria"/>
</dbReference>
<feature type="transmembrane region" description="Helical" evidence="11">
    <location>
        <begin position="226"/>
        <end position="245"/>
    </location>
</feature>